<keyword evidence="1" id="KW-1133">Transmembrane helix</keyword>
<dbReference type="VEuPathDB" id="VectorBase:BGLAX_045698"/>
<protein>
    <recommendedName>
        <fullName evidence="4">MARVEL domain-containing protein</fullName>
    </recommendedName>
</protein>
<evidence type="ECO:0000313" key="2">
    <source>
        <dbReference type="EnsemblMetazoa" id="BGLB033705-PC"/>
    </source>
</evidence>
<gene>
    <name evidence="2" type="primary">106078893</name>
</gene>
<feature type="transmembrane region" description="Helical" evidence="1">
    <location>
        <begin position="104"/>
        <end position="126"/>
    </location>
</feature>
<proteinExistence type="predicted"/>
<evidence type="ECO:0008006" key="4">
    <source>
        <dbReference type="Google" id="ProtNLM"/>
    </source>
</evidence>
<dbReference type="KEGG" id="bgt:106078893"/>
<feature type="transmembrane region" description="Helical" evidence="1">
    <location>
        <begin position="67"/>
        <end position="92"/>
    </location>
</feature>
<feature type="transmembrane region" description="Helical" evidence="1">
    <location>
        <begin position="132"/>
        <end position="156"/>
    </location>
</feature>
<keyword evidence="1" id="KW-0812">Transmembrane</keyword>
<sequence>MIKSNMIKAACAIALIAIIFNIVAILTPNWSENKVASSGLWKACAKTIPICGEYDYMADIKDRKVKIFATAAFAIIGLLCSLVGFAFSVMIVLENKSDYNSYKIVWGTLFAAGLCLILSILIWYVAVAESPGFSWFLELIAGVLHIISAGLHYYAYKNNY</sequence>
<accession>A0A2C9LQF3</accession>
<reference evidence="2" key="1">
    <citation type="submission" date="2020-05" db="UniProtKB">
        <authorList>
            <consortium name="EnsemblMetazoa"/>
        </authorList>
    </citation>
    <scope>IDENTIFICATION</scope>
    <source>
        <strain evidence="2">BB02</strain>
    </source>
</reference>
<keyword evidence="1" id="KW-0472">Membrane</keyword>
<dbReference type="EnsemblMetazoa" id="BGLB033705-RC">
    <property type="protein sequence ID" value="BGLB033705-PC"/>
    <property type="gene ID" value="BGLB033705"/>
</dbReference>
<dbReference type="VEuPathDB" id="VectorBase:BGLB033705"/>
<evidence type="ECO:0000256" key="1">
    <source>
        <dbReference type="SAM" id="Phobius"/>
    </source>
</evidence>
<organism evidence="2 3">
    <name type="scientific">Biomphalaria glabrata</name>
    <name type="common">Bloodfluke planorb</name>
    <name type="synonym">Freshwater snail</name>
    <dbReference type="NCBI Taxonomy" id="6526"/>
    <lineage>
        <taxon>Eukaryota</taxon>
        <taxon>Metazoa</taxon>
        <taxon>Spiralia</taxon>
        <taxon>Lophotrochozoa</taxon>
        <taxon>Mollusca</taxon>
        <taxon>Gastropoda</taxon>
        <taxon>Heterobranchia</taxon>
        <taxon>Euthyneura</taxon>
        <taxon>Panpulmonata</taxon>
        <taxon>Hygrophila</taxon>
        <taxon>Lymnaeoidea</taxon>
        <taxon>Planorbidae</taxon>
        <taxon>Biomphalaria</taxon>
    </lineage>
</organism>
<dbReference type="Proteomes" id="UP000076420">
    <property type="component" value="Unassembled WGS sequence"/>
</dbReference>
<name>A0A2C9LQF3_BIOGL</name>
<dbReference type="AlphaFoldDB" id="A0A2C9LQF3"/>
<evidence type="ECO:0000313" key="3">
    <source>
        <dbReference type="Proteomes" id="UP000076420"/>
    </source>
</evidence>
<dbReference type="Gene3D" id="1.20.140.150">
    <property type="match status" value="1"/>
</dbReference>